<dbReference type="EMBL" id="JBCPYA010000006">
    <property type="protein sequence ID" value="MEN2471773.1"/>
    <property type="molecule type" value="Genomic_DNA"/>
</dbReference>
<gene>
    <name evidence="1" type="ORF">VOI36_17865</name>
</gene>
<accession>A0ABU9WII9</accession>
<organism evidence="1 2">
    <name type="scientific">Burkholderia theae</name>
    <dbReference type="NCBI Taxonomy" id="3143496"/>
    <lineage>
        <taxon>Bacteria</taxon>
        <taxon>Pseudomonadati</taxon>
        <taxon>Pseudomonadota</taxon>
        <taxon>Betaproteobacteria</taxon>
        <taxon>Burkholderiales</taxon>
        <taxon>Burkholderiaceae</taxon>
        <taxon>Burkholderia</taxon>
    </lineage>
</organism>
<proteinExistence type="predicted"/>
<protein>
    <submittedName>
        <fullName evidence="1">Uncharacterized protein</fullName>
    </submittedName>
</protein>
<reference evidence="1 2" key="1">
    <citation type="submission" date="2024-05" db="EMBL/GenBank/DDBJ databases">
        <title>Burkholderia sp. Nov. a novel bacteria isolated from rhizosphere soil of Camellia sinensis.</title>
        <authorList>
            <person name="Dong Y."/>
        </authorList>
    </citation>
    <scope>NUCLEOTIDE SEQUENCE [LARGE SCALE GENOMIC DNA]</scope>
    <source>
        <strain evidence="1 2">GS2Y</strain>
    </source>
</reference>
<dbReference type="RefSeq" id="WP_343492871.1">
    <property type="nucleotide sequence ID" value="NZ_JBCPYA010000006.1"/>
</dbReference>
<name>A0ABU9WII9_9BURK</name>
<dbReference type="Proteomes" id="UP001466933">
    <property type="component" value="Unassembled WGS sequence"/>
</dbReference>
<comment type="caution">
    <text evidence="1">The sequence shown here is derived from an EMBL/GenBank/DDBJ whole genome shotgun (WGS) entry which is preliminary data.</text>
</comment>
<sequence length="109" mass="12013">MRRLADDLDGIVDSLEKLATENEHAIKLFGARVIVLFKFVEVALPRLTSEQCTAIAEPFRAATERALFQLNEAGDAAPELRRDVSKQMRMLLGALRSRAEAAEADLTAS</sequence>
<evidence type="ECO:0000313" key="2">
    <source>
        <dbReference type="Proteomes" id="UP001466933"/>
    </source>
</evidence>
<evidence type="ECO:0000313" key="1">
    <source>
        <dbReference type="EMBL" id="MEN2471773.1"/>
    </source>
</evidence>
<keyword evidence="2" id="KW-1185">Reference proteome</keyword>